<gene>
    <name evidence="2" type="ORF">FN846DRAFT_897556</name>
</gene>
<proteinExistence type="predicted"/>
<dbReference type="OrthoDB" id="6419443at2759"/>
<evidence type="ECO:0000313" key="3">
    <source>
        <dbReference type="Proteomes" id="UP000326924"/>
    </source>
</evidence>
<dbReference type="Proteomes" id="UP000326924">
    <property type="component" value="Unassembled WGS sequence"/>
</dbReference>
<evidence type="ECO:0008006" key="4">
    <source>
        <dbReference type="Google" id="ProtNLM"/>
    </source>
</evidence>
<accession>A0A5J5F5L9</accession>
<feature type="compositionally biased region" description="Low complexity" evidence="1">
    <location>
        <begin position="31"/>
        <end position="46"/>
    </location>
</feature>
<reference evidence="2 3" key="1">
    <citation type="submission" date="2019-09" db="EMBL/GenBank/DDBJ databases">
        <title>Draft genome of the ectomycorrhizal ascomycete Sphaerosporella brunnea.</title>
        <authorList>
            <consortium name="DOE Joint Genome Institute"/>
            <person name="Benucci G.M."/>
            <person name="Marozzi G."/>
            <person name="Antonielli L."/>
            <person name="Sanchez S."/>
            <person name="Marco P."/>
            <person name="Wang X."/>
            <person name="Falini L.B."/>
            <person name="Barry K."/>
            <person name="Haridas S."/>
            <person name="Lipzen A."/>
            <person name="Labutti K."/>
            <person name="Grigoriev I.V."/>
            <person name="Murat C."/>
            <person name="Martin F."/>
            <person name="Albertini E."/>
            <person name="Donnini D."/>
            <person name="Bonito G."/>
        </authorList>
    </citation>
    <scope>NUCLEOTIDE SEQUENCE [LARGE SCALE GENOMIC DNA]</scope>
    <source>
        <strain evidence="2 3">Sb_GMNB300</strain>
    </source>
</reference>
<dbReference type="EMBL" id="VXIS01000029">
    <property type="protein sequence ID" value="KAA8912005.1"/>
    <property type="molecule type" value="Genomic_DNA"/>
</dbReference>
<feature type="region of interest" description="Disordered" evidence="1">
    <location>
        <begin position="1"/>
        <end position="46"/>
    </location>
</feature>
<sequence>MAPKSSVRQGNRHGTDNVLEHSSSAGRSKKPSTSSKAKKQTPAAKKATNTTAFSPILSLFQNTFAAFFSRPDLHQLLQTVKGHLYNRDYTAAFGAPENLDAYVVRWSPSRALCYRSVFMELCEELTGVFDVTDGERREVVCIGGGAGAELVGAAAALKGLLKKKGSPATVEEEEEEDRKIGSIHVTALDIAAWESSFSQLTAAIAESYMPAADVFSADFTQADIISPDADLGSLIPTGTRLITLLFVTNELYTQSKAATTRMLLSLAGLVEKGCLLLVLESAGSYSTVTVGGSSFAMGMLLEHTLLGPGSKGGDWECVFEEDARWFRLPQPPNAQVVGLRYPLQLENMRYFVRVFRRL</sequence>
<dbReference type="InterPro" id="IPR021463">
    <property type="entry name" value="Methyltransf_34"/>
</dbReference>
<evidence type="ECO:0000256" key="1">
    <source>
        <dbReference type="SAM" id="MobiDB-lite"/>
    </source>
</evidence>
<comment type="caution">
    <text evidence="2">The sequence shown here is derived from an EMBL/GenBank/DDBJ whole genome shotgun (WGS) entry which is preliminary data.</text>
</comment>
<keyword evidence="3" id="KW-1185">Reference proteome</keyword>
<dbReference type="Pfam" id="PF11312">
    <property type="entry name" value="Methyltransf_34"/>
    <property type="match status" value="1"/>
</dbReference>
<dbReference type="InParanoid" id="A0A5J5F5L9"/>
<organism evidence="2 3">
    <name type="scientific">Sphaerosporella brunnea</name>
    <dbReference type="NCBI Taxonomy" id="1250544"/>
    <lineage>
        <taxon>Eukaryota</taxon>
        <taxon>Fungi</taxon>
        <taxon>Dikarya</taxon>
        <taxon>Ascomycota</taxon>
        <taxon>Pezizomycotina</taxon>
        <taxon>Pezizomycetes</taxon>
        <taxon>Pezizales</taxon>
        <taxon>Pyronemataceae</taxon>
        <taxon>Sphaerosporella</taxon>
    </lineage>
</organism>
<evidence type="ECO:0000313" key="2">
    <source>
        <dbReference type="EMBL" id="KAA8912005.1"/>
    </source>
</evidence>
<name>A0A5J5F5L9_9PEZI</name>
<dbReference type="FunCoup" id="A0A5J5F5L9">
    <property type="interactions" value="28"/>
</dbReference>
<protein>
    <recommendedName>
        <fullName evidence="4">25S rRNA (Uridine(2843)-N(3))-methyltransferase</fullName>
    </recommendedName>
</protein>
<dbReference type="AlphaFoldDB" id="A0A5J5F5L9"/>